<gene>
    <name evidence="1" type="ORF">LZC94_40935</name>
</gene>
<sequence length="126" mass="13754">MKLARNPETISAPIGGYSQGLEVQGPARTLYISGQIPERPGGEVPTDFEAQCEAVWSNIHEVLKSAGMGFEHLVKVTTYLTHRDQAEANSRIRRRILGDTSPALTVIVAQTLESPWLLEIDAIASL</sequence>
<protein>
    <submittedName>
        <fullName evidence="1">RidA family protein</fullName>
    </submittedName>
</protein>
<dbReference type="Gene3D" id="3.30.1330.40">
    <property type="entry name" value="RutC-like"/>
    <property type="match status" value="1"/>
</dbReference>
<organism evidence="1 2">
    <name type="scientific">Pendulispora albinea</name>
    <dbReference type="NCBI Taxonomy" id="2741071"/>
    <lineage>
        <taxon>Bacteria</taxon>
        <taxon>Pseudomonadati</taxon>
        <taxon>Myxococcota</taxon>
        <taxon>Myxococcia</taxon>
        <taxon>Myxococcales</taxon>
        <taxon>Sorangiineae</taxon>
        <taxon>Pendulisporaceae</taxon>
        <taxon>Pendulispora</taxon>
    </lineage>
</organism>
<dbReference type="RefSeq" id="WP_394823800.1">
    <property type="nucleotide sequence ID" value="NZ_CP089984.1"/>
</dbReference>
<dbReference type="PANTHER" id="PTHR11803:SF44">
    <property type="entry name" value="RUTC FAMILY PROTEIN YJGH"/>
    <property type="match status" value="1"/>
</dbReference>
<dbReference type="SUPFAM" id="SSF55298">
    <property type="entry name" value="YjgF-like"/>
    <property type="match status" value="1"/>
</dbReference>
<dbReference type="Proteomes" id="UP001370348">
    <property type="component" value="Chromosome"/>
</dbReference>
<evidence type="ECO:0000313" key="1">
    <source>
        <dbReference type="EMBL" id="WXB14182.1"/>
    </source>
</evidence>
<keyword evidence="2" id="KW-1185">Reference proteome</keyword>
<accession>A0ABZ2LTD5</accession>
<dbReference type="EMBL" id="CP089984">
    <property type="protein sequence ID" value="WXB14182.1"/>
    <property type="molecule type" value="Genomic_DNA"/>
</dbReference>
<dbReference type="InterPro" id="IPR006175">
    <property type="entry name" value="YjgF/YER057c/UK114"/>
</dbReference>
<name>A0ABZ2LTD5_9BACT</name>
<evidence type="ECO:0000313" key="2">
    <source>
        <dbReference type="Proteomes" id="UP001370348"/>
    </source>
</evidence>
<dbReference type="PANTHER" id="PTHR11803">
    <property type="entry name" value="2-IMINOBUTANOATE/2-IMINOPROPANOATE DEAMINASE RIDA"/>
    <property type="match status" value="1"/>
</dbReference>
<dbReference type="InterPro" id="IPR035959">
    <property type="entry name" value="RutC-like_sf"/>
</dbReference>
<dbReference type="CDD" id="cd00448">
    <property type="entry name" value="YjgF_YER057c_UK114_family"/>
    <property type="match status" value="1"/>
</dbReference>
<dbReference type="Pfam" id="PF01042">
    <property type="entry name" value="Ribonuc_L-PSP"/>
    <property type="match status" value="1"/>
</dbReference>
<proteinExistence type="predicted"/>
<reference evidence="1 2" key="1">
    <citation type="submission" date="2021-12" db="EMBL/GenBank/DDBJ databases">
        <title>Discovery of the Pendulisporaceae a myxobacterial family with distinct sporulation behavior and unique specialized metabolism.</title>
        <authorList>
            <person name="Garcia R."/>
            <person name="Popoff A."/>
            <person name="Bader C.D."/>
            <person name="Loehr J."/>
            <person name="Walesch S."/>
            <person name="Walt C."/>
            <person name="Boldt J."/>
            <person name="Bunk B."/>
            <person name="Haeckl F.J.F.P.J."/>
            <person name="Gunesch A.P."/>
            <person name="Birkelbach J."/>
            <person name="Nuebel U."/>
            <person name="Pietschmann T."/>
            <person name="Bach T."/>
            <person name="Mueller R."/>
        </authorList>
    </citation>
    <scope>NUCLEOTIDE SEQUENCE [LARGE SCALE GENOMIC DNA]</scope>
    <source>
        <strain evidence="1 2">MSr11954</strain>
    </source>
</reference>